<dbReference type="InterPro" id="IPR041898">
    <property type="entry name" value="MAGE_WH1"/>
</dbReference>
<gene>
    <name evidence="3" type="primary">MAGED2</name>
    <name evidence="3" type="ORF">BGZ99_008275</name>
</gene>
<evidence type="ECO:0000256" key="1">
    <source>
        <dbReference type="SAM" id="MobiDB-lite"/>
    </source>
</evidence>
<accession>A0A9P6R7R2</accession>
<dbReference type="GO" id="GO:0006281">
    <property type="term" value="P:DNA repair"/>
    <property type="evidence" value="ECO:0007669"/>
    <property type="project" value="TreeGrafter"/>
</dbReference>
<dbReference type="PANTHER" id="PTHR11736:SF14">
    <property type="entry name" value="NSE3 HOMOLOG, SMC5-SMC6 COMPLEX COMPONENT"/>
    <property type="match status" value="1"/>
</dbReference>
<dbReference type="Gene3D" id="1.10.10.1210">
    <property type="entry name" value="MAGE homology domain, winged helix WH2 motif"/>
    <property type="match status" value="1"/>
</dbReference>
<dbReference type="Gene3D" id="1.10.10.1200">
    <property type="entry name" value="MAGE homology domain, winged helix WH1 motif"/>
    <property type="match status" value="1"/>
</dbReference>
<dbReference type="PROSITE" id="PS50838">
    <property type="entry name" value="MAGE"/>
    <property type="match status" value="1"/>
</dbReference>
<sequence>DEEDYGSSSQRGSSSQKASAKRAAPSNGSGSQKRVMRDDDSDQDSDHHTPTAKLAAGGASSSVKIAPEDFERLVKDVVRLAVFTSHSDQALKRDDIRTVVANHTRLFDQVFEKAQERLRDVFGMELAELMTKGRSGQSVEKGSKSYVLRNILPVELLDNNAVDWDSEVEDMGLLMVILSLIMVREGVIYESALMSHLRRLSLLEDNSPFGDIQKKLDVMIKRRYLERNKLEHMDESGEKVEMEYRWGARARIEFPESNVVKFIQEVFGREAPIGLEASIFKAAGIKQKEATAQQQQ</sequence>
<evidence type="ECO:0000313" key="4">
    <source>
        <dbReference type="Proteomes" id="UP000738325"/>
    </source>
</evidence>
<dbReference type="InterPro" id="IPR041899">
    <property type="entry name" value="MAGE_WH2"/>
</dbReference>
<evidence type="ECO:0000313" key="3">
    <source>
        <dbReference type="EMBL" id="KAG0314241.1"/>
    </source>
</evidence>
<dbReference type="PANTHER" id="PTHR11736">
    <property type="entry name" value="MELANOMA-ASSOCIATED ANTIGEN MAGE ANTIGEN"/>
    <property type="match status" value="1"/>
</dbReference>
<feature type="domain" description="MAGE" evidence="2">
    <location>
        <begin position="92"/>
        <end position="270"/>
    </location>
</feature>
<feature type="non-terminal residue" evidence="3">
    <location>
        <position position="1"/>
    </location>
</feature>
<dbReference type="InterPro" id="IPR002190">
    <property type="entry name" value="MHD_dom"/>
</dbReference>
<feature type="region of interest" description="Disordered" evidence="1">
    <location>
        <begin position="1"/>
        <end position="61"/>
    </location>
</feature>
<protein>
    <submittedName>
        <fullName evidence="3">Melanoma-associated antigen D2</fullName>
    </submittedName>
</protein>
<keyword evidence="4" id="KW-1185">Reference proteome</keyword>
<organism evidence="3 4">
    <name type="scientific">Dissophora globulifera</name>
    <dbReference type="NCBI Taxonomy" id="979702"/>
    <lineage>
        <taxon>Eukaryota</taxon>
        <taxon>Fungi</taxon>
        <taxon>Fungi incertae sedis</taxon>
        <taxon>Mucoromycota</taxon>
        <taxon>Mortierellomycotina</taxon>
        <taxon>Mortierellomycetes</taxon>
        <taxon>Mortierellales</taxon>
        <taxon>Mortierellaceae</taxon>
        <taxon>Dissophora</taxon>
    </lineage>
</organism>
<dbReference type="EMBL" id="JAAAIP010000632">
    <property type="protein sequence ID" value="KAG0314241.1"/>
    <property type="molecule type" value="Genomic_DNA"/>
</dbReference>
<comment type="caution">
    <text evidence="3">The sequence shown here is derived from an EMBL/GenBank/DDBJ whole genome shotgun (WGS) entry which is preliminary data.</text>
</comment>
<reference evidence="3" key="1">
    <citation type="journal article" date="2020" name="Fungal Divers.">
        <title>Resolving the Mortierellaceae phylogeny through synthesis of multi-gene phylogenetics and phylogenomics.</title>
        <authorList>
            <person name="Vandepol N."/>
            <person name="Liber J."/>
            <person name="Desiro A."/>
            <person name="Na H."/>
            <person name="Kennedy M."/>
            <person name="Barry K."/>
            <person name="Grigoriev I.V."/>
            <person name="Miller A.N."/>
            <person name="O'Donnell K."/>
            <person name="Stajich J.E."/>
            <person name="Bonito G."/>
        </authorList>
    </citation>
    <scope>NUCLEOTIDE SEQUENCE</scope>
    <source>
        <strain evidence="3">REB-010B</strain>
    </source>
</reference>
<dbReference type="OrthoDB" id="205198at2759"/>
<evidence type="ECO:0000259" key="2">
    <source>
        <dbReference type="PROSITE" id="PS50838"/>
    </source>
</evidence>
<dbReference type="AlphaFoldDB" id="A0A9P6R7R2"/>
<dbReference type="GO" id="GO:0005634">
    <property type="term" value="C:nucleus"/>
    <property type="evidence" value="ECO:0007669"/>
    <property type="project" value="TreeGrafter"/>
</dbReference>
<dbReference type="Proteomes" id="UP000738325">
    <property type="component" value="Unassembled WGS sequence"/>
</dbReference>
<dbReference type="Pfam" id="PF01454">
    <property type="entry name" value="MAGE"/>
    <property type="match status" value="1"/>
</dbReference>
<name>A0A9P6R7R2_9FUNG</name>
<dbReference type="SMART" id="SM01373">
    <property type="entry name" value="MAGE"/>
    <property type="match status" value="1"/>
</dbReference>
<feature type="compositionally biased region" description="Low complexity" evidence="1">
    <location>
        <begin position="1"/>
        <end position="24"/>
    </location>
</feature>
<dbReference type="InterPro" id="IPR037445">
    <property type="entry name" value="MAGE"/>
</dbReference>
<proteinExistence type="predicted"/>